<dbReference type="Pfam" id="PF09335">
    <property type="entry name" value="VTT_dom"/>
    <property type="match status" value="1"/>
</dbReference>
<protein>
    <recommendedName>
        <fullName evidence="7">VTT domain-containing protein</fullName>
    </recommendedName>
</protein>
<accession>A0A077ZR89</accession>
<keyword evidence="9" id="KW-1185">Reference proteome</keyword>
<evidence type="ECO:0000256" key="5">
    <source>
        <dbReference type="ARBA" id="ARBA00023136"/>
    </source>
</evidence>
<dbReference type="GO" id="GO:0005886">
    <property type="term" value="C:plasma membrane"/>
    <property type="evidence" value="ECO:0007669"/>
    <property type="project" value="UniProtKB-SubCell"/>
</dbReference>
<feature type="domain" description="VTT" evidence="7">
    <location>
        <begin position="19"/>
        <end position="132"/>
    </location>
</feature>
<evidence type="ECO:0000256" key="6">
    <source>
        <dbReference type="SAM" id="Phobius"/>
    </source>
</evidence>
<evidence type="ECO:0000256" key="4">
    <source>
        <dbReference type="ARBA" id="ARBA00022989"/>
    </source>
</evidence>
<feature type="transmembrane region" description="Helical" evidence="6">
    <location>
        <begin position="113"/>
        <end position="137"/>
    </location>
</feature>
<dbReference type="EMBL" id="CCKQ01001334">
    <property type="protein sequence ID" value="CDW72433.1"/>
    <property type="molecule type" value="Genomic_DNA"/>
</dbReference>
<evidence type="ECO:0000256" key="2">
    <source>
        <dbReference type="ARBA" id="ARBA00022475"/>
    </source>
</evidence>
<dbReference type="InParanoid" id="A0A077ZR89"/>
<gene>
    <name evidence="8" type="primary">Contig4989.g5345</name>
    <name evidence="8" type="ORF">STYLEM_1393</name>
</gene>
<dbReference type="PANTHER" id="PTHR12677:SF59">
    <property type="entry name" value="GOLGI APPARATUS MEMBRANE PROTEIN TVP38-RELATED"/>
    <property type="match status" value="1"/>
</dbReference>
<keyword evidence="5 6" id="KW-0472">Membrane</keyword>
<feature type="transmembrane region" description="Helical" evidence="6">
    <location>
        <begin position="36"/>
        <end position="56"/>
    </location>
</feature>
<reference evidence="8 9" key="1">
    <citation type="submission" date="2014-06" db="EMBL/GenBank/DDBJ databases">
        <authorList>
            <person name="Swart Estienne"/>
        </authorList>
    </citation>
    <scope>NUCLEOTIDE SEQUENCE [LARGE SCALE GENOMIC DNA]</scope>
    <source>
        <strain evidence="8 9">130c</strain>
    </source>
</reference>
<dbReference type="OrthoDB" id="312858at2759"/>
<dbReference type="InterPro" id="IPR015414">
    <property type="entry name" value="TMEM64"/>
</dbReference>
<dbReference type="AlphaFoldDB" id="A0A077ZR89"/>
<evidence type="ECO:0000259" key="7">
    <source>
        <dbReference type="Pfam" id="PF09335"/>
    </source>
</evidence>
<name>A0A077ZR89_STYLE</name>
<keyword evidence="4 6" id="KW-1133">Transmembrane helix</keyword>
<evidence type="ECO:0000313" key="9">
    <source>
        <dbReference type="Proteomes" id="UP000039865"/>
    </source>
</evidence>
<comment type="subcellular location">
    <subcellularLocation>
        <location evidence="1">Cell membrane</location>
        <topology evidence="1">Multi-pass membrane protein</topology>
    </subcellularLocation>
</comment>
<evidence type="ECO:0000256" key="3">
    <source>
        <dbReference type="ARBA" id="ARBA00022692"/>
    </source>
</evidence>
<organism evidence="8 9">
    <name type="scientific">Stylonychia lemnae</name>
    <name type="common">Ciliate</name>
    <dbReference type="NCBI Taxonomy" id="5949"/>
    <lineage>
        <taxon>Eukaryota</taxon>
        <taxon>Sar</taxon>
        <taxon>Alveolata</taxon>
        <taxon>Ciliophora</taxon>
        <taxon>Intramacronucleata</taxon>
        <taxon>Spirotrichea</taxon>
        <taxon>Stichotrichia</taxon>
        <taxon>Sporadotrichida</taxon>
        <taxon>Oxytrichidae</taxon>
        <taxon>Stylonychinae</taxon>
        <taxon>Stylonychia</taxon>
    </lineage>
</organism>
<evidence type="ECO:0000313" key="8">
    <source>
        <dbReference type="EMBL" id="CDW72433.1"/>
    </source>
</evidence>
<proteinExistence type="predicted"/>
<dbReference type="OMA" id="LYGTWWG"/>
<feature type="transmembrane region" description="Helical" evidence="6">
    <location>
        <begin position="149"/>
        <end position="169"/>
    </location>
</feature>
<evidence type="ECO:0000256" key="1">
    <source>
        <dbReference type="ARBA" id="ARBA00004651"/>
    </source>
</evidence>
<dbReference type="InterPro" id="IPR032816">
    <property type="entry name" value="VTT_dom"/>
</dbReference>
<dbReference type="Proteomes" id="UP000039865">
    <property type="component" value="Unassembled WGS sequence"/>
</dbReference>
<sequence>MGPLCMILVYIICTIFLIPGTLLTIGIVAISVGTLTVYVAAVLGSTTAMLLGRFVFRETLIQKSKKYKLFRAIDKAVEKEGMKLVFLLRLCPIAPFTVLNYLFGITSIRVRDFMLGGFGMLPGAIVYVLLGTTISSIADAANGNFDAGIMPIILLVFGTGMAIFAIIYISKVTKRYLTANIIDLETEPSSSLISDKKENCSDDDTQKQTYYEIDGEYLNNQSRSRQNNETILKNVDMNIVYTTRIN</sequence>
<keyword evidence="2" id="KW-1003">Cell membrane</keyword>
<feature type="transmembrane region" description="Helical" evidence="6">
    <location>
        <begin position="7"/>
        <end position="30"/>
    </location>
</feature>
<dbReference type="PANTHER" id="PTHR12677">
    <property type="entry name" value="GOLGI APPARATUS MEMBRANE PROTEIN TVP38-RELATED"/>
    <property type="match status" value="1"/>
</dbReference>
<keyword evidence="3 6" id="KW-0812">Transmembrane</keyword>